<dbReference type="Pfam" id="PF07690">
    <property type="entry name" value="MFS_1"/>
    <property type="match status" value="1"/>
</dbReference>
<evidence type="ECO:0000256" key="3">
    <source>
        <dbReference type="ARBA" id="ARBA00022448"/>
    </source>
</evidence>
<keyword evidence="4 8" id="KW-0812">Transmembrane</keyword>
<dbReference type="Gene3D" id="1.20.1250.20">
    <property type="entry name" value="MFS general substrate transporter like domains"/>
    <property type="match status" value="2"/>
</dbReference>
<feature type="transmembrane region" description="Helical" evidence="8">
    <location>
        <begin position="542"/>
        <end position="560"/>
    </location>
</feature>
<evidence type="ECO:0000313" key="10">
    <source>
        <dbReference type="EMBL" id="TVY83747.1"/>
    </source>
</evidence>
<dbReference type="AlphaFoldDB" id="A0A8T9CGT8"/>
<feature type="transmembrane region" description="Helical" evidence="8">
    <location>
        <begin position="151"/>
        <end position="172"/>
    </location>
</feature>
<evidence type="ECO:0000256" key="5">
    <source>
        <dbReference type="ARBA" id="ARBA00022989"/>
    </source>
</evidence>
<keyword evidence="3" id="KW-0813">Transport</keyword>
<organism evidence="10 11">
    <name type="scientific">Lachnellula suecica</name>
    <dbReference type="NCBI Taxonomy" id="602035"/>
    <lineage>
        <taxon>Eukaryota</taxon>
        <taxon>Fungi</taxon>
        <taxon>Dikarya</taxon>
        <taxon>Ascomycota</taxon>
        <taxon>Pezizomycotina</taxon>
        <taxon>Leotiomycetes</taxon>
        <taxon>Helotiales</taxon>
        <taxon>Lachnaceae</taxon>
        <taxon>Lachnellula</taxon>
    </lineage>
</organism>
<evidence type="ECO:0000256" key="2">
    <source>
        <dbReference type="ARBA" id="ARBA00007520"/>
    </source>
</evidence>
<comment type="subcellular location">
    <subcellularLocation>
        <location evidence="1">Membrane</location>
        <topology evidence="1">Multi-pass membrane protein</topology>
    </subcellularLocation>
</comment>
<dbReference type="InterPro" id="IPR001958">
    <property type="entry name" value="Tet-R_TetA/multi-R_MdtG-like"/>
</dbReference>
<keyword evidence="11" id="KW-1185">Reference proteome</keyword>
<dbReference type="GO" id="GO:0005886">
    <property type="term" value="C:plasma membrane"/>
    <property type="evidence" value="ECO:0007669"/>
    <property type="project" value="TreeGrafter"/>
</dbReference>
<keyword evidence="5 8" id="KW-1133">Transmembrane helix</keyword>
<feature type="transmembrane region" description="Helical" evidence="8">
    <location>
        <begin position="331"/>
        <end position="350"/>
    </location>
</feature>
<feature type="transmembrane region" description="Helical" evidence="8">
    <location>
        <begin position="98"/>
        <end position="118"/>
    </location>
</feature>
<comment type="caution">
    <text evidence="10">The sequence shown here is derived from an EMBL/GenBank/DDBJ whole genome shotgun (WGS) entry which is preliminary data.</text>
</comment>
<feature type="transmembrane region" description="Helical" evidence="8">
    <location>
        <begin position="424"/>
        <end position="445"/>
    </location>
</feature>
<reference evidence="10 11" key="1">
    <citation type="submission" date="2018-05" db="EMBL/GenBank/DDBJ databases">
        <title>Genome sequencing and assembly of the regulated plant pathogen Lachnellula willkommii and related sister species for the development of diagnostic species identification markers.</title>
        <authorList>
            <person name="Giroux E."/>
            <person name="Bilodeau G."/>
        </authorList>
    </citation>
    <scope>NUCLEOTIDE SEQUENCE [LARGE SCALE GENOMIC DNA]</scope>
    <source>
        <strain evidence="10 11">CBS 268.59</strain>
    </source>
</reference>
<feature type="transmembrane region" description="Helical" evidence="8">
    <location>
        <begin position="55"/>
        <end position="74"/>
    </location>
</feature>
<evidence type="ECO:0000256" key="8">
    <source>
        <dbReference type="SAM" id="Phobius"/>
    </source>
</evidence>
<feature type="region of interest" description="Disordered" evidence="7">
    <location>
        <begin position="1"/>
        <end position="45"/>
    </location>
</feature>
<feature type="transmembrane region" description="Helical" evidence="8">
    <location>
        <begin position="289"/>
        <end position="310"/>
    </location>
</feature>
<name>A0A8T9CGT8_9HELO</name>
<feature type="transmembrane region" description="Helical" evidence="8">
    <location>
        <begin position="184"/>
        <end position="203"/>
    </location>
</feature>
<evidence type="ECO:0000256" key="1">
    <source>
        <dbReference type="ARBA" id="ARBA00004141"/>
    </source>
</evidence>
<dbReference type="Proteomes" id="UP000469558">
    <property type="component" value="Unassembled WGS sequence"/>
</dbReference>
<keyword evidence="6 8" id="KW-0472">Membrane</keyword>
<dbReference type="PRINTS" id="PR01035">
    <property type="entry name" value="TCRTETA"/>
</dbReference>
<accession>A0A8T9CGT8</accession>
<evidence type="ECO:0000313" key="11">
    <source>
        <dbReference type="Proteomes" id="UP000469558"/>
    </source>
</evidence>
<feature type="transmembrane region" description="Helical" evidence="8">
    <location>
        <begin position="215"/>
        <end position="236"/>
    </location>
</feature>
<dbReference type="SUPFAM" id="SSF103473">
    <property type="entry name" value="MFS general substrate transporter"/>
    <property type="match status" value="1"/>
</dbReference>
<dbReference type="GO" id="GO:0022857">
    <property type="term" value="F:transmembrane transporter activity"/>
    <property type="evidence" value="ECO:0007669"/>
    <property type="project" value="InterPro"/>
</dbReference>
<feature type="transmembrane region" description="Helical" evidence="8">
    <location>
        <begin position="370"/>
        <end position="388"/>
    </location>
</feature>
<dbReference type="EMBL" id="QGMK01000157">
    <property type="protein sequence ID" value="TVY83747.1"/>
    <property type="molecule type" value="Genomic_DNA"/>
</dbReference>
<dbReference type="InterPro" id="IPR020846">
    <property type="entry name" value="MFS_dom"/>
</dbReference>
<sequence length="579" mass="61454">MDSTNIANEGVIPESQTHSGESIEELKHEPSSHPTASPEESLQTKEADSTRTVHGFKWFLVCASLYIACLIYGLDTTIAADIQAAIVEKFDSVERLTWVGTAFPLGSVCVILPLAGLYAVFDIKLLFISSILLFEVGSVVCGAAPTMDALIVGRVIAGIGGSGMYLGMLNYFSLCTSEKERGQYIGGIGVVWGIGAVLGPVVGGAFSTSSATWRWAFYINLVIAALCAPVYIFYLPGVKIPGAPEASILKRLGTVDWVGFVLTTGTVVGFTLVLTFAGSTWAWSDGRTIATFVVSGVVLVLTFLQQYFVLLTNREARMFPPKHILADRTLLLLNFITGAAGTTIYAPLYYIPIYFVFVNGDTALMAAVRLLPYIVFLALANILSGAFIAKINYYWALFLVGGIFLTIGNATMFTVNVNTPLANVYGYSIMAGVGTGLTYQVAYTVGPIKTMMKTGSGLDVQRVISMLQLSQFGVGMASLLVAGQIFQSLAVKNLSKVLAGMNFSEADIRGAIAGAQSTVFSSLSPDKKLQATAAITDAISRVYIVTIAGGALVIIFAMLLKKEKLFAAPPASFVGGGGA</sequence>
<dbReference type="PROSITE" id="PS50850">
    <property type="entry name" value="MFS"/>
    <property type="match status" value="1"/>
</dbReference>
<dbReference type="OrthoDB" id="10021397at2759"/>
<feature type="compositionally biased region" description="Polar residues" evidence="7">
    <location>
        <begin position="32"/>
        <end position="41"/>
    </location>
</feature>
<dbReference type="InterPro" id="IPR011701">
    <property type="entry name" value="MFS"/>
</dbReference>
<evidence type="ECO:0000259" key="9">
    <source>
        <dbReference type="PROSITE" id="PS50850"/>
    </source>
</evidence>
<gene>
    <name evidence="10" type="primary">patC</name>
    <name evidence="10" type="ORF">LSUE1_G001155</name>
</gene>
<dbReference type="InterPro" id="IPR036259">
    <property type="entry name" value="MFS_trans_sf"/>
</dbReference>
<feature type="domain" description="Major facilitator superfamily (MFS) profile" evidence="9">
    <location>
        <begin position="61"/>
        <end position="565"/>
    </location>
</feature>
<proteinExistence type="inferred from homology"/>
<evidence type="ECO:0000256" key="6">
    <source>
        <dbReference type="ARBA" id="ARBA00023136"/>
    </source>
</evidence>
<feature type="transmembrane region" description="Helical" evidence="8">
    <location>
        <begin position="393"/>
        <end position="412"/>
    </location>
</feature>
<dbReference type="PANTHER" id="PTHR23501:SF12">
    <property type="entry name" value="MAJOR FACILITATOR SUPERFAMILY (MFS) PROFILE DOMAIN-CONTAINING PROTEIN-RELATED"/>
    <property type="match status" value="1"/>
</dbReference>
<feature type="transmembrane region" description="Helical" evidence="8">
    <location>
        <begin position="257"/>
        <end position="283"/>
    </location>
</feature>
<dbReference type="PANTHER" id="PTHR23501">
    <property type="entry name" value="MAJOR FACILITATOR SUPERFAMILY"/>
    <property type="match status" value="1"/>
</dbReference>
<protein>
    <submittedName>
        <fullName evidence="10">Efflux pump patC</fullName>
    </submittedName>
</protein>
<evidence type="ECO:0000256" key="4">
    <source>
        <dbReference type="ARBA" id="ARBA00022692"/>
    </source>
</evidence>
<evidence type="ECO:0000256" key="7">
    <source>
        <dbReference type="SAM" id="MobiDB-lite"/>
    </source>
</evidence>
<feature type="transmembrane region" description="Helical" evidence="8">
    <location>
        <begin position="125"/>
        <end position="145"/>
    </location>
</feature>
<comment type="similarity">
    <text evidence="2">Belongs to the major facilitator superfamily. TCR/Tet family.</text>
</comment>